<comment type="caution">
    <text evidence="2">The sequence shown here is derived from an EMBL/GenBank/DDBJ whole genome shotgun (WGS) entry which is preliminary data.</text>
</comment>
<dbReference type="SUPFAM" id="SSF48452">
    <property type="entry name" value="TPR-like"/>
    <property type="match status" value="1"/>
</dbReference>
<dbReference type="InterPro" id="IPR019734">
    <property type="entry name" value="TPR_rpt"/>
</dbReference>
<name>A0A5C6C9B4_9BACT</name>
<accession>A0A5C6C9B4</accession>
<gene>
    <name evidence="2" type="ORF">Poly21_15310</name>
</gene>
<dbReference type="Proteomes" id="UP000319908">
    <property type="component" value="Unassembled WGS sequence"/>
</dbReference>
<keyword evidence="1" id="KW-0802">TPR repeat</keyword>
<evidence type="ECO:0000313" key="3">
    <source>
        <dbReference type="Proteomes" id="UP000319908"/>
    </source>
</evidence>
<dbReference type="Gene3D" id="1.25.40.10">
    <property type="entry name" value="Tetratricopeptide repeat domain"/>
    <property type="match status" value="1"/>
</dbReference>
<dbReference type="Pfam" id="PF13428">
    <property type="entry name" value="TPR_14"/>
    <property type="match status" value="1"/>
</dbReference>
<sequence length="159" mass="18186">MPKQEEVEALVASAYQLNEQGKDQDALDVIERALSLQPDDEDLLELKSVFLWNVTAYRSPQTCLDFGNDCLAREVGSELYFRVWRARVLDIMGCRYDDGTPEVTDVDKCLTGIADLQRALELEPNLFSKAEEWGWVPLSWEEDFGGLRLLPEFPSKLIR</sequence>
<keyword evidence="3" id="KW-1185">Reference proteome</keyword>
<dbReference type="AlphaFoldDB" id="A0A5C6C9B4"/>
<feature type="repeat" description="TPR" evidence="1">
    <location>
        <begin position="7"/>
        <end position="40"/>
    </location>
</feature>
<reference evidence="2 3" key="1">
    <citation type="journal article" date="2020" name="Antonie Van Leeuwenhoek">
        <title>Rhodopirellula heiligendammensis sp. nov., Rhodopirellula pilleata sp. nov., and Rhodopirellula solitaria sp. nov. isolated from natural or artificial marine surfaces in Northern Germany and California, USA, and emended description of the genus Rhodopirellula.</title>
        <authorList>
            <person name="Kallscheuer N."/>
            <person name="Wiegand S."/>
            <person name="Jogler M."/>
            <person name="Boedeker C."/>
            <person name="Peeters S.H."/>
            <person name="Rast P."/>
            <person name="Heuer A."/>
            <person name="Jetten M.S.M."/>
            <person name="Rohde M."/>
            <person name="Jogler C."/>
        </authorList>
    </citation>
    <scope>NUCLEOTIDE SEQUENCE [LARGE SCALE GENOMIC DNA]</scope>
    <source>
        <strain evidence="2 3">Poly21</strain>
    </source>
</reference>
<evidence type="ECO:0000256" key="1">
    <source>
        <dbReference type="PROSITE-ProRule" id="PRU00339"/>
    </source>
</evidence>
<evidence type="ECO:0000313" key="2">
    <source>
        <dbReference type="EMBL" id="TWU19359.1"/>
    </source>
</evidence>
<organism evidence="2 3">
    <name type="scientific">Allorhodopirellula heiligendammensis</name>
    <dbReference type="NCBI Taxonomy" id="2714739"/>
    <lineage>
        <taxon>Bacteria</taxon>
        <taxon>Pseudomonadati</taxon>
        <taxon>Planctomycetota</taxon>
        <taxon>Planctomycetia</taxon>
        <taxon>Pirellulales</taxon>
        <taxon>Pirellulaceae</taxon>
        <taxon>Allorhodopirellula</taxon>
    </lineage>
</organism>
<dbReference type="EMBL" id="SJPU01000001">
    <property type="protein sequence ID" value="TWU19359.1"/>
    <property type="molecule type" value="Genomic_DNA"/>
</dbReference>
<dbReference type="InterPro" id="IPR011990">
    <property type="entry name" value="TPR-like_helical_dom_sf"/>
</dbReference>
<dbReference type="RefSeq" id="WP_146406195.1">
    <property type="nucleotide sequence ID" value="NZ_SJPU01000001.1"/>
</dbReference>
<dbReference type="PROSITE" id="PS50005">
    <property type="entry name" value="TPR"/>
    <property type="match status" value="1"/>
</dbReference>
<protein>
    <submittedName>
        <fullName evidence="2">Uncharacterized protein</fullName>
    </submittedName>
</protein>
<proteinExistence type="predicted"/>